<feature type="transmembrane region" description="Helical" evidence="9">
    <location>
        <begin position="189"/>
        <end position="210"/>
    </location>
</feature>
<accession>A0A8K0CA57</accession>
<feature type="transmembrane region" description="Helical" evidence="9">
    <location>
        <begin position="154"/>
        <end position="177"/>
    </location>
</feature>
<evidence type="ECO:0000256" key="7">
    <source>
        <dbReference type="ARBA" id="ARBA00022989"/>
    </source>
</evidence>
<dbReference type="GO" id="GO:0016255">
    <property type="term" value="P:attachment of GPI anchor to protein"/>
    <property type="evidence" value="ECO:0007669"/>
    <property type="project" value="InterPro"/>
</dbReference>
<dbReference type="Proteomes" id="UP000801492">
    <property type="component" value="Unassembled WGS sequence"/>
</dbReference>
<comment type="subcellular location">
    <subcellularLocation>
        <location evidence="1">Endoplasmic reticulum membrane</location>
        <topology evidence="1">Multi-pass membrane protein</topology>
    </subcellularLocation>
</comment>
<evidence type="ECO:0000256" key="2">
    <source>
        <dbReference type="ARBA" id="ARBA00004687"/>
    </source>
</evidence>
<keyword evidence="6" id="KW-0256">Endoplasmic reticulum</keyword>
<comment type="similarity">
    <text evidence="3">Belongs to the PIGU family.</text>
</comment>
<dbReference type="GO" id="GO:0006506">
    <property type="term" value="P:GPI anchor biosynthetic process"/>
    <property type="evidence" value="ECO:0007669"/>
    <property type="project" value="UniProtKB-UniPathway"/>
</dbReference>
<proteinExistence type="inferred from homology"/>
<comment type="pathway">
    <text evidence="2">Glycolipid biosynthesis; glycosylphosphatidylinositol-anchor biosynthesis.</text>
</comment>
<feature type="transmembrane region" description="Helical" evidence="9">
    <location>
        <begin position="381"/>
        <end position="407"/>
    </location>
</feature>
<keyword evidence="4" id="KW-0337">GPI-anchor biosynthesis</keyword>
<dbReference type="PANTHER" id="PTHR13121">
    <property type="entry name" value="GPI TRANSAMIDASE COMPONENT PIG-U"/>
    <property type="match status" value="1"/>
</dbReference>
<organism evidence="10 11">
    <name type="scientific">Ignelater luminosus</name>
    <name type="common">Cucubano</name>
    <name type="synonym">Pyrophorus luminosus</name>
    <dbReference type="NCBI Taxonomy" id="2038154"/>
    <lineage>
        <taxon>Eukaryota</taxon>
        <taxon>Metazoa</taxon>
        <taxon>Ecdysozoa</taxon>
        <taxon>Arthropoda</taxon>
        <taxon>Hexapoda</taxon>
        <taxon>Insecta</taxon>
        <taxon>Pterygota</taxon>
        <taxon>Neoptera</taxon>
        <taxon>Endopterygota</taxon>
        <taxon>Coleoptera</taxon>
        <taxon>Polyphaga</taxon>
        <taxon>Elateriformia</taxon>
        <taxon>Elateroidea</taxon>
        <taxon>Elateridae</taxon>
        <taxon>Agrypninae</taxon>
        <taxon>Pyrophorini</taxon>
        <taxon>Ignelater</taxon>
    </lineage>
</organism>
<feature type="transmembrane region" description="Helical" evidence="9">
    <location>
        <begin position="86"/>
        <end position="106"/>
    </location>
</feature>
<feature type="transmembrane region" description="Helical" evidence="9">
    <location>
        <begin position="284"/>
        <end position="303"/>
    </location>
</feature>
<sequence length="431" mass="49802">MDKKIRSWILMYFLGAFARLWLATSEYQKIISDRIEISTPLNSWKRITEGLHLTSLGIYPYIGDTLHEPPVNLAVYNVLVAACGRYFYLIFVICDTATAYLLYIAAKKYMRHLQNNQIDNKDRYAKDANDILLKDSDFAIPPTYVAAAYLFNPYIMFNCVGFTTTVFGNFFMALFLAGLMSGNLLFSTLPLAICISQNLYPILLLSPLFLQFLNIEKTPRKAITAVIMVLMFWTLLVFLSYYMHNSWDFINDTYGFILTVPDLRPNTGLFWYFFIEMFEHFRSLFIYSFQINVTLLYFIPLSIRFRKDSMLLATSLLSLMATFKSYPCLGDVGFVLALLPCWKHLFNYIQQGFLVGCCFIVTTALAPTVWYLWIYSGSANANFYFGVTLAFATAQIFLITDVLFAYIKREFTLKYGRVRKIDGKDAQLMLE</sequence>
<feature type="transmembrane region" description="Helical" evidence="9">
    <location>
        <begin position="7"/>
        <end position="24"/>
    </location>
</feature>
<keyword evidence="8 9" id="KW-0472">Membrane</keyword>
<dbReference type="UniPathway" id="UPA00196"/>
<dbReference type="OrthoDB" id="549017at2759"/>
<evidence type="ECO:0000256" key="5">
    <source>
        <dbReference type="ARBA" id="ARBA00022692"/>
    </source>
</evidence>
<evidence type="ECO:0000256" key="3">
    <source>
        <dbReference type="ARBA" id="ARBA00010026"/>
    </source>
</evidence>
<evidence type="ECO:0000256" key="9">
    <source>
        <dbReference type="SAM" id="Phobius"/>
    </source>
</evidence>
<feature type="transmembrane region" description="Helical" evidence="9">
    <location>
        <begin position="353"/>
        <end position="375"/>
    </location>
</feature>
<evidence type="ECO:0000256" key="6">
    <source>
        <dbReference type="ARBA" id="ARBA00022824"/>
    </source>
</evidence>
<evidence type="ECO:0000256" key="1">
    <source>
        <dbReference type="ARBA" id="ARBA00004477"/>
    </source>
</evidence>
<keyword evidence="5 9" id="KW-0812">Transmembrane</keyword>
<dbReference type="GO" id="GO:0042765">
    <property type="term" value="C:GPI-anchor transamidase complex"/>
    <property type="evidence" value="ECO:0007669"/>
    <property type="project" value="InterPro"/>
</dbReference>
<evidence type="ECO:0000313" key="10">
    <source>
        <dbReference type="EMBL" id="KAF2882304.1"/>
    </source>
</evidence>
<dbReference type="EMBL" id="VTPC01090630">
    <property type="protein sequence ID" value="KAF2882304.1"/>
    <property type="molecule type" value="Genomic_DNA"/>
</dbReference>
<dbReference type="InterPro" id="IPR009600">
    <property type="entry name" value="PIG-U"/>
</dbReference>
<dbReference type="Pfam" id="PF06728">
    <property type="entry name" value="PIG-U"/>
    <property type="match status" value="1"/>
</dbReference>
<protein>
    <recommendedName>
        <fullName evidence="12">Phosphatidylinositol glycan anchor biosynthesis class U protein</fullName>
    </recommendedName>
</protein>
<keyword evidence="11" id="KW-1185">Reference proteome</keyword>
<comment type="caution">
    <text evidence="10">The sequence shown here is derived from an EMBL/GenBank/DDBJ whole genome shotgun (WGS) entry which is preliminary data.</text>
</comment>
<dbReference type="PANTHER" id="PTHR13121:SF0">
    <property type="entry name" value="PHOSPHATIDYLINOSITOL GLYCAN ANCHOR BIOSYNTHESIS CLASS U PROTEIN"/>
    <property type="match status" value="1"/>
</dbReference>
<reference evidence="10" key="1">
    <citation type="submission" date="2019-08" db="EMBL/GenBank/DDBJ databases">
        <title>The genome of the North American firefly Photinus pyralis.</title>
        <authorList>
            <consortium name="Photinus pyralis genome working group"/>
            <person name="Fallon T.R."/>
            <person name="Sander Lower S.E."/>
            <person name="Weng J.-K."/>
        </authorList>
    </citation>
    <scope>NUCLEOTIDE SEQUENCE</scope>
    <source>
        <strain evidence="10">TRF0915ILg1</strain>
        <tissue evidence="10">Whole body</tissue>
    </source>
</reference>
<keyword evidence="7 9" id="KW-1133">Transmembrane helix</keyword>
<feature type="transmembrane region" description="Helical" evidence="9">
    <location>
        <begin position="222"/>
        <end position="242"/>
    </location>
</feature>
<evidence type="ECO:0008006" key="12">
    <source>
        <dbReference type="Google" id="ProtNLM"/>
    </source>
</evidence>
<dbReference type="AlphaFoldDB" id="A0A8K0CA57"/>
<evidence type="ECO:0000256" key="4">
    <source>
        <dbReference type="ARBA" id="ARBA00022502"/>
    </source>
</evidence>
<gene>
    <name evidence="10" type="ORF">ILUMI_23869</name>
</gene>
<evidence type="ECO:0000256" key="8">
    <source>
        <dbReference type="ARBA" id="ARBA00023136"/>
    </source>
</evidence>
<evidence type="ECO:0000313" key="11">
    <source>
        <dbReference type="Proteomes" id="UP000801492"/>
    </source>
</evidence>
<name>A0A8K0CA57_IGNLU</name>